<feature type="domain" description="Ribosomal RNA adenine methylase transferase N-terminal" evidence="6">
    <location>
        <begin position="19"/>
        <end position="179"/>
    </location>
</feature>
<dbReference type="Proteomes" id="UP000035265">
    <property type="component" value="Unassembled WGS sequence"/>
</dbReference>
<feature type="binding site" evidence="5">
    <location>
        <position position="84"/>
    </location>
    <ligand>
        <name>S-adenosyl-L-methionine</name>
        <dbReference type="ChEBI" id="CHEBI:59789"/>
    </ligand>
</feature>
<dbReference type="SUPFAM" id="SSF53335">
    <property type="entry name" value="S-adenosyl-L-methionine-dependent methyltransferases"/>
    <property type="match status" value="1"/>
</dbReference>
<keyword evidence="4 5" id="KW-0694">RNA-binding</keyword>
<dbReference type="PANTHER" id="PTHR11727">
    <property type="entry name" value="DIMETHYLADENOSINE TRANSFERASE"/>
    <property type="match status" value="1"/>
</dbReference>
<evidence type="ECO:0000313" key="8">
    <source>
        <dbReference type="Proteomes" id="UP000035265"/>
    </source>
</evidence>
<keyword evidence="1 5" id="KW-0489">Methyltransferase</keyword>
<evidence type="ECO:0000256" key="5">
    <source>
        <dbReference type="PROSITE-ProRule" id="PRU01026"/>
    </source>
</evidence>
<evidence type="ECO:0000256" key="2">
    <source>
        <dbReference type="ARBA" id="ARBA00022679"/>
    </source>
</evidence>
<keyword evidence="2 5" id="KW-0808">Transferase</keyword>
<feature type="binding site" evidence="5">
    <location>
        <position position="60"/>
    </location>
    <ligand>
        <name>S-adenosyl-L-methionine</name>
        <dbReference type="ChEBI" id="CHEBI:59789"/>
    </ligand>
</feature>
<dbReference type="GO" id="GO:0000179">
    <property type="term" value="F:rRNA (adenine-N6,N6-)-dimethyltransferase activity"/>
    <property type="evidence" value="ECO:0007669"/>
    <property type="project" value="UniProtKB-UniRule"/>
</dbReference>
<feature type="binding site" evidence="5">
    <location>
        <position position="15"/>
    </location>
    <ligand>
        <name>S-adenosyl-L-methionine</name>
        <dbReference type="ChEBI" id="CHEBI:59789"/>
    </ligand>
</feature>
<dbReference type="STRING" id="264251.FB00_03465"/>
<dbReference type="SMART" id="SM00650">
    <property type="entry name" value="rADc"/>
    <property type="match status" value="1"/>
</dbReference>
<comment type="caution">
    <text evidence="7">The sequence shown here is derived from an EMBL/GenBank/DDBJ whole genome shotgun (WGS) entry which is preliminary data.</text>
</comment>
<evidence type="ECO:0000256" key="4">
    <source>
        <dbReference type="ARBA" id="ARBA00022884"/>
    </source>
</evidence>
<keyword evidence="3 5" id="KW-0949">S-adenosyl-L-methionine</keyword>
<name>A0A0H2KRD6_9MICO</name>
<evidence type="ECO:0000256" key="1">
    <source>
        <dbReference type="ARBA" id="ARBA00022603"/>
    </source>
</evidence>
<dbReference type="AlphaFoldDB" id="A0A0H2KRD6"/>
<dbReference type="Gene3D" id="3.40.50.150">
    <property type="entry name" value="Vaccinia Virus protein VP39"/>
    <property type="match status" value="1"/>
</dbReference>
<dbReference type="Pfam" id="PF00398">
    <property type="entry name" value="RrnaAD"/>
    <property type="match status" value="1"/>
</dbReference>
<sequence>MAGPASRREWGWHPLTAEHAARVVDDAGVRPGQLVLDLGAGDGALTRHLVAAGARVLAVELHPRRARTLRERFAGADVTVLEVDLADLRLPRRPFRVVANPPFGLTSPLLARVLARGSALVAADVVVQRQAARRIAAGEGTAGRAARGWAVEVGRPVPRSAFRPPPRVDAVVLRVRRGRR</sequence>
<dbReference type="GO" id="GO:0005829">
    <property type="term" value="C:cytosol"/>
    <property type="evidence" value="ECO:0007669"/>
    <property type="project" value="TreeGrafter"/>
</dbReference>
<dbReference type="InterPro" id="IPR020598">
    <property type="entry name" value="rRNA_Ade_methylase_Trfase_N"/>
</dbReference>
<evidence type="ECO:0000256" key="3">
    <source>
        <dbReference type="ARBA" id="ARBA00022691"/>
    </source>
</evidence>
<feature type="binding site" evidence="5">
    <location>
        <position position="100"/>
    </location>
    <ligand>
        <name>S-adenosyl-L-methionine</name>
        <dbReference type="ChEBI" id="CHEBI:59789"/>
    </ligand>
</feature>
<feature type="binding site" evidence="5">
    <location>
        <position position="39"/>
    </location>
    <ligand>
        <name>S-adenosyl-L-methionine</name>
        <dbReference type="ChEBI" id="CHEBI:59789"/>
    </ligand>
</feature>
<dbReference type="InterPro" id="IPR001737">
    <property type="entry name" value="KsgA/Erm"/>
</dbReference>
<organism evidence="7 8">
    <name type="scientific">Cellulosimicrobium funkei</name>
    <dbReference type="NCBI Taxonomy" id="264251"/>
    <lineage>
        <taxon>Bacteria</taxon>
        <taxon>Bacillati</taxon>
        <taxon>Actinomycetota</taxon>
        <taxon>Actinomycetes</taxon>
        <taxon>Micrococcales</taxon>
        <taxon>Promicromonosporaceae</taxon>
        <taxon>Cellulosimicrobium</taxon>
    </lineage>
</organism>
<feature type="binding site" evidence="5">
    <location>
        <position position="13"/>
    </location>
    <ligand>
        <name>S-adenosyl-L-methionine</name>
        <dbReference type="ChEBI" id="CHEBI:59789"/>
    </ligand>
</feature>
<dbReference type="InterPro" id="IPR029063">
    <property type="entry name" value="SAM-dependent_MTases_sf"/>
</dbReference>
<dbReference type="PATRIC" id="fig|264251.5.peg.710"/>
<dbReference type="GO" id="GO:0003723">
    <property type="term" value="F:RNA binding"/>
    <property type="evidence" value="ECO:0007669"/>
    <property type="project" value="UniProtKB-UniRule"/>
</dbReference>
<dbReference type="CDD" id="cd02440">
    <property type="entry name" value="AdoMet_MTases"/>
    <property type="match status" value="1"/>
</dbReference>
<dbReference type="PANTHER" id="PTHR11727:SF7">
    <property type="entry name" value="DIMETHYLADENOSINE TRANSFERASE-RELATED"/>
    <property type="match status" value="1"/>
</dbReference>
<reference evidence="7 8" key="1">
    <citation type="submission" date="2014-05" db="EMBL/GenBank/DDBJ databases">
        <title>Cellulosimicrobium funkei U11 genome.</title>
        <authorList>
            <person name="Hu C."/>
            <person name="Gong Y."/>
            <person name="Wan W."/>
            <person name="Jiang M."/>
        </authorList>
    </citation>
    <scope>NUCLEOTIDE SEQUENCE [LARGE SCALE GENOMIC DNA]</scope>
    <source>
        <strain evidence="7 8">U11</strain>
    </source>
</reference>
<evidence type="ECO:0000313" key="7">
    <source>
        <dbReference type="EMBL" id="KLN36070.1"/>
    </source>
</evidence>
<accession>A0A0H2KRD6</accession>
<comment type="similarity">
    <text evidence="5">Belongs to the class I-like SAM-binding methyltransferase superfamily. rRNA adenine N(6)-methyltransferase family.</text>
</comment>
<protein>
    <submittedName>
        <fullName evidence="7">Methyltransferase</fullName>
    </submittedName>
</protein>
<dbReference type="RefSeq" id="WP_047231432.1">
    <property type="nucleotide sequence ID" value="NZ_JNBQ01000002.1"/>
</dbReference>
<dbReference type="EMBL" id="JNBQ01000002">
    <property type="protein sequence ID" value="KLN36070.1"/>
    <property type="molecule type" value="Genomic_DNA"/>
</dbReference>
<dbReference type="PROSITE" id="PS51689">
    <property type="entry name" value="SAM_RNA_A_N6_MT"/>
    <property type="match status" value="1"/>
</dbReference>
<gene>
    <name evidence="7" type="ORF">FB00_03465</name>
</gene>
<keyword evidence="8" id="KW-1185">Reference proteome</keyword>
<evidence type="ECO:0000259" key="6">
    <source>
        <dbReference type="SMART" id="SM00650"/>
    </source>
</evidence>
<proteinExistence type="inferred from homology"/>